<name>A0AA38ZZ93_VITRO</name>
<sequence>MAEATPSSAPAPADGESMLQQQQQKPWHISFAEDLQRTVSESADSAIRSARSLQQNSSSHLRSLQEFIPQLESQYRTYEDAFFKKVKDELMSAKEHPAVAGSVAVTAGLIFLRGPRRFLFHHTLGRFQSEEAQFVRAEKNVKELNLSVDLMKNESRKLLERAALAEKDMKRGHTELMNTGSQLKRLAKTVFKVEAQAADLMDGLRETPGREALKLRSEVASMASLLKQQRIALDKRIMKISELGVPV</sequence>
<gene>
    <name evidence="3" type="ORF">PVL29_006994</name>
</gene>
<evidence type="ECO:0008006" key="5">
    <source>
        <dbReference type="Google" id="ProtNLM"/>
    </source>
</evidence>
<accession>A0AA38ZZ93</accession>
<feature type="coiled-coil region" evidence="1">
    <location>
        <begin position="127"/>
        <end position="168"/>
    </location>
</feature>
<dbReference type="AlphaFoldDB" id="A0AA38ZZ93"/>
<reference evidence="3 4" key="1">
    <citation type="journal article" date="2023" name="BMC Biotechnol.">
        <title>Vitis rotundifolia cv Carlos genome sequencing.</title>
        <authorList>
            <person name="Huff M."/>
            <person name="Hulse-Kemp A."/>
            <person name="Scheffler B."/>
            <person name="Youngblood R."/>
            <person name="Simpson S."/>
            <person name="Babiker E."/>
            <person name="Staton M."/>
        </authorList>
    </citation>
    <scope>NUCLEOTIDE SEQUENCE [LARGE SCALE GENOMIC DNA]</scope>
    <source>
        <tissue evidence="3">Leaf</tissue>
    </source>
</reference>
<dbReference type="PANTHER" id="PTHR34554:SF2">
    <property type="entry name" value="RGS1-HXK1-INTERACTING PROTEIN 1"/>
    <property type="match status" value="1"/>
</dbReference>
<dbReference type="PANTHER" id="PTHR34554">
    <property type="entry name" value="RGS1-HXK1-INTERACTING PROTEIN 1"/>
    <property type="match status" value="1"/>
</dbReference>
<evidence type="ECO:0000256" key="2">
    <source>
        <dbReference type="SAM" id="MobiDB-lite"/>
    </source>
</evidence>
<protein>
    <recommendedName>
        <fullName evidence="5">RGS1-HXK1-interacting protein 1</fullName>
    </recommendedName>
</protein>
<keyword evidence="1" id="KW-0175">Coiled coil</keyword>
<feature type="region of interest" description="Disordered" evidence="2">
    <location>
        <begin position="1"/>
        <end position="26"/>
    </location>
</feature>
<organism evidence="3 4">
    <name type="scientific">Vitis rotundifolia</name>
    <name type="common">Muscadine grape</name>
    <dbReference type="NCBI Taxonomy" id="103349"/>
    <lineage>
        <taxon>Eukaryota</taxon>
        <taxon>Viridiplantae</taxon>
        <taxon>Streptophyta</taxon>
        <taxon>Embryophyta</taxon>
        <taxon>Tracheophyta</taxon>
        <taxon>Spermatophyta</taxon>
        <taxon>Magnoliopsida</taxon>
        <taxon>eudicotyledons</taxon>
        <taxon>Gunneridae</taxon>
        <taxon>Pentapetalae</taxon>
        <taxon>rosids</taxon>
        <taxon>Vitales</taxon>
        <taxon>Vitaceae</taxon>
        <taxon>Viteae</taxon>
        <taxon>Vitis</taxon>
    </lineage>
</organism>
<evidence type="ECO:0000256" key="1">
    <source>
        <dbReference type="SAM" id="Coils"/>
    </source>
</evidence>
<dbReference type="InterPro" id="IPR053284">
    <property type="entry name" value="RGS1-HXK1_interactor"/>
</dbReference>
<evidence type="ECO:0000313" key="4">
    <source>
        <dbReference type="Proteomes" id="UP001168098"/>
    </source>
</evidence>
<evidence type="ECO:0000313" key="3">
    <source>
        <dbReference type="EMBL" id="KAJ9697655.1"/>
    </source>
</evidence>
<proteinExistence type="predicted"/>
<dbReference type="Proteomes" id="UP001168098">
    <property type="component" value="Unassembled WGS sequence"/>
</dbReference>
<comment type="caution">
    <text evidence="3">The sequence shown here is derived from an EMBL/GenBank/DDBJ whole genome shotgun (WGS) entry which is preliminary data.</text>
</comment>
<feature type="compositionally biased region" description="Low complexity" evidence="2">
    <location>
        <begin position="1"/>
        <end position="13"/>
    </location>
</feature>
<dbReference type="EMBL" id="JARBHA010000006">
    <property type="protein sequence ID" value="KAJ9697655.1"/>
    <property type="molecule type" value="Genomic_DNA"/>
</dbReference>
<keyword evidence="4" id="KW-1185">Reference proteome</keyword>